<gene>
    <name evidence="2" type="ORF">M896_080060</name>
</gene>
<accession>A0A0B2UIY6</accession>
<keyword evidence="3" id="KW-1185">Reference proteome</keyword>
<comment type="caution">
    <text evidence="2">The sequence shown here is derived from an EMBL/GenBank/DDBJ whole genome shotgun (WGS) entry which is preliminary data.</text>
</comment>
<dbReference type="EMBL" id="JOKQ01000008">
    <property type="protein sequence ID" value="KHN69273.1"/>
    <property type="molecule type" value="Genomic_DNA"/>
</dbReference>
<protein>
    <submittedName>
        <fullName evidence="2">Uncharacterized protein</fullName>
    </submittedName>
</protein>
<evidence type="ECO:0000313" key="2">
    <source>
        <dbReference type="EMBL" id="KHN69273.1"/>
    </source>
</evidence>
<dbReference type="Proteomes" id="UP000031056">
    <property type="component" value="Unassembled WGS sequence"/>
</dbReference>
<dbReference type="GeneID" id="26262046"/>
<dbReference type="HOGENOM" id="CLU_1272292_0_0_1"/>
<keyword evidence="1" id="KW-0812">Transmembrane</keyword>
<evidence type="ECO:0000256" key="1">
    <source>
        <dbReference type="SAM" id="Phobius"/>
    </source>
</evidence>
<sequence>MKQCSYCGFRRIVALNSKYYCEECEVYYTYRNNKQEYSNFPMEETDQIAVKSGLCKKCEPRHESGRCVCCRTFREYFKKLPFCKKCKEKNERCIKNVFFRNFILYKTHDRVFPVLHIIICVFLLYFVRNSIVYSIPVLFLIEYRIKRSLGISMIAKLVLVAGVLHLSYGKLVCYLYYIYLMISSKKWQYNVPINLDKPPNDLLKHIQHLCIGKSSTESKPQVK</sequence>
<reference evidence="2 3" key="1">
    <citation type="journal article" date="2014" name="MBio">
        <title>The Ordospora colligata genome; evolution of extreme reduction in microsporidia and host-to-parasite horizontal gene transfer.</title>
        <authorList>
            <person name="Pombert J.-F."/>
            <person name="Haag K.L."/>
            <person name="Beidas S."/>
            <person name="Ebert D."/>
            <person name="Keeling P.J."/>
        </authorList>
    </citation>
    <scope>NUCLEOTIDE SEQUENCE [LARGE SCALE GENOMIC DNA]</scope>
    <source>
        <strain evidence="2 3">OC4</strain>
    </source>
</reference>
<evidence type="ECO:0000313" key="3">
    <source>
        <dbReference type="Proteomes" id="UP000031056"/>
    </source>
</evidence>
<proteinExistence type="predicted"/>
<dbReference type="AlphaFoldDB" id="A0A0B2UIY6"/>
<dbReference type="OrthoDB" id="2191176at2759"/>
<keyword evidence="1" id="KW-1133">Transmembrane helix</keyword>
<organism evidence="2 3">
    <name type="scientific">Ordospora colligata OC4</name>
    <dbReference type="NCBI Taxonomy" id="1354746"/>
    <lineage>
        <taxon>Eukaryota</taxon>
        <taxon>Fungi</taxon>
        <taxon>Fungi incertae sedis</taxon>
        <taxon>Microsporidia</taxon>
        <taxon>Ordosporidae</taxon>
        <taxon>Ordospora</taxon>
    </lineage>
</organism>
<keyword evidence="1" id="KW-0472">Membrane</keyword>
<feature type="transmembrane region" description="Helical" evidence="1">
    <location>
        <begin position="114"/>
        <end position="141"/>
    </location>
</feature>
<name>A0A0B2UIY6_9MICR</name>
<dbReference type="RefSeq" id="XP_014563315.1">
    <property type="nucleotide sequence ID" value="XM_014707829.1"/>
</dbReference>
<feature type="transmembrane region" description="Helical" evidence="1">
    <location>
        <begin position="153"/>
        <end position="179"/>
    </location>
</feature>
<dbReference type="InParanoid" id="A0A0B2UIY6"/>
<dbReference type="VEuPathDB" id="MicrosporidiaDB:M896_080060"/>
<dbReference type="Pfam" id="PF17026">
    <property type="entry name" value="zf-RRPl_C4"/>
    <property type="match status" value="1"/>
</dbReference>
<dbReference type="InterPro" id="IPR031502">
    <property type="entry name" value="Zf_ribonucleo"/>
</dbReference>